<evidence type="ECO:0000313" key="2">
    <source>
        <dbReference type="Proteomes" id="UP000636709"/>
    </source>
</evidence>
<reference evidence="1" key="1">
    <citation type="submission" date="2020-07" db="EMBL/GenBank/DDBJ databases">
        <title>Genome sequence and genetic diversity analysis of an under-domesticated orphan crop, white fonio (Digitaria exilis).</title>
        <authorList>
            <person name="Bennetzen J.L."/>
            <person name="Chen S."/>
            <person name="Ma X."/>
            <person name="Wang X."/>
            <person name="Yssel A.E.J."/>
            <person name="Chaluvadi S.R."/>
            <person name="Johnson M."/>
            <person name="Gangashetty P."/>
            <person name="Hamidou F."/>
            <person name="Sanogo M.D."/>
            <person name="Zwaenepoel A."/>
            <person name="Wallace J."/>
            <person name="Van De Peer Y."/>
            <person name="Van Deynze A."/>
        </authorList>
    </citation>
    <scope>NUCLEOTIDE SEQUENCE</scope>
    <source>
        <tissue evidence="1">Leaves</tissue>
    </source>
</reference>
<gene>
    <name evidence="1" type="ORF">HU200_008915</name>
</gene>
<name>A0A835KTA8_9POAL</name>
<dbReference type="OrthoDB" id="681296at2759"/>
<dbReference type="AlphaFoldDB" id="A0A835KTA8"/>
<keyword evidence="2" id="KW-1185">Reference proteome</keyword>
<evidence type="ECO:0000313" key="1">
    <source>
        <dbReference type="EMBL" id="KAF8763065.1"/>
    </source>
</evidence>
<protein>
    <submittedName>
        <fullName evidence="1">Uncharacterized protein</fullName>
    </submittedName>
</protein>
<sequence>MSRRTRRPASLAANCHQQVQDAELNAQGFKASAGSEATEESETQDNSRRFSLHELIQDEAAVDGEKDAATGGGHEEDPALVHGVAEAAAVGVEKPEQVVRRRVIGMMRRYVRVRSIKTKHDLLEKNAACIC</sequence>
<comment type="caution">
    <text evidence="1">The sequence shown here is derived from an EMBL/GenBank/DDBJ whole genome shotgun (WGS) entry which is preliminary data.</text>
</comment>
<accession>A0A835KTA8</accession>
<organism evidence="1 2">
    <name type="scientific">Digitaria exilis</name>
    <dbReference type="NCBI Taxonomy" id="1010633"/>
    <lineage>
        <taxon>Eukaryota</taxon>
        <taxon>Viridiplantae</taxon>
        <taxon>Streptophyta</taxon>
        <taxon>Embryophyta</taxon>
        <taxon>Tracheophyta</taxon>
        <taxon>Spermatophyta</taxon>
        <taxon>Magnoliopsida</taxon>
        <taxon>Liliopsida</taxon>
        <taxon>Poales</taxon>
        <taxon>Poaceae</taxon>
        <taxon>PACMAD clade</taxon>
        <taxon>Panicoideae</taxon>
        <taxon>Panicodae</taxon>
        <taxon>Paniceae</taxon>
        <taxon>Anthephorinae</taxon>
        <taxon>Digitaria</taxon>
    </lineage>
</organism>
<proteinExistence type="predicted"/>
<dbReference type="EMBL" id="JACEFO010000592">
    <property type="protein sequence ID" value="KAF8763065.1"/>
    <property type="molecule type" value="Genomic_DNA"/>
</dbReference>
<dbReference type="Proteomes" id="UP000636709">
    <property type="component" value="Unassembled WGS sequence"/>
</dbReference>